<feature type="signal peptide" evidence="2">
    <location>
        <begin position="1"/>
        <end position="29"/>
    </location>
</feature>
<evidence type="ECO:0000259" key="3">
    <source>
        <dbReference type="Pfam" id="PF01979"/>
    </source>
</evidence>
<dbReference type="SUPFAM" id="SSF51556">
    <property type="entry name" value="Metallo-dependent hydrolases"/>
    <property type="match status" value="4"/>
</dbReference>
<dbReference type="InterPro" id="IPR051781">
    <property type="entry name" value="Metallo-dep_Hydrolase"/>
</dbReference>
<feature type="compositionally biased region" description="Low complexity" evidence="1">
    <location>
        <begin position="101"/>
        <end position="115"/>
    </location>
</feature>
<sequence length="1926" mass="205542">MRFTPLLQRPAGVALLALAVSVFVQPAFAVTPRVHAIVGARIVTAPGQVIERGTIVLRDGVITAVGADVPVPADARIWQADSLTVYPGLIDAYVQVPDVSAPSPRTGRRPAPAAPESRGAAHELSVVRAETRAVEMLPLADDQRSALRAAGFTMVQLAPRTGVVRGQTAVIGLGDGSANDVVVKPDAAQVLALEPARDGYPGSLMGAVAVIRQTLMDAKWYGETKSIYAKSPQGKERPEENMGWEALQPLVSGHQPAVFIASDMLEILRAAAVAREAGISAIALGGGDEYKRVHDITATGMSVIVPVAFPEAPDVNDPATALEASTEELRHWYYAPENPSVLAKAGVSFALTSHGLDDVKKFRGKVSTAIERGLKPADALAALTTTPAKILGLSDRAGTIAPGKIANLTVTRGDLFSKKGKVVEVWVDGRSYEMGAAGDSIKGNWSLQLGKEHMKLMVGADRDTAVKLVVGADTLIGHEVEHQGDRVVFSVQRRSDPREDFDLRLRADVLRGTLTSPAHPGMSHDVVGVRAADEKGDKKEKPWPKIVTPVVMGNTEAWRMPAPAQPSAVLVRNATIWTAGPQGILRGADLLVRGGKIAAIGKGLKAPANALVIDAAGKHVAPGIIDEHSHSAILGNVNECDVSAPSPRTGRRPAPAAPESRGAAHELSVVRAETRAVEMLPLADDQRSALRAAGFTMVQLAPRTGVVRGQTAVIGLGDGSANDVVVKPDAAQVLALEPARDGYPGSLMGAVAVIRQTLMDAKWYGETKSIYAKSPQGKERPEENMGWEALQPLVSGHQPAVFIASDMLEILRAAAVAREAGISAIALGGGDEYKRVHDITATGMSVIVPVAFPEAPDVNDPATALEASTEELRHWYYAPENPSVLAKAGVSFALTSHGLDDVKKFRGKVSTAIERGLKPADALAALTTTPAKILGLSDRAGTIAPGKIANLTVTRGDLFSKKGKVVEVWVDGRSYEMGAAGDSIKGNWSLQLGKEHMKLMVGADRDTAVKLVVGADTLIGHEVEHQGDRVVFSVQRRSDPREDFDLRLRADVLRGTLTSPAHPGMSHDVVGVRAADEKGDKKEKPWPKIVTPVVMGNTEAWRMPAPAQPSAVLVRNATIWTAGPQGILRGADLLVRGGKIAAIGKGLKAPANALVIDAAGKHVAPGIIDEHSHSAILGNVNECTNSVTCEVRIADVVNSESENIYRQLAGGATIMHLLHGSCNPIGGQCAVIKNKWGSPPDQLIDAEAAPTVKFALGENPKQSNWGTDATGRYPQSRAGVEQVMRESFQRAQDYRAAMAEWKQGKRKLPPRRDLQLDALQEIIEGKRLIHCHSYRQDEMLMLMRLAVSFGFRINTLTHVQEAYKIADEIAADGVSALGFSDWWAYKYEVIDGIPWNGYLLWDRGVNVGFNSDDSELARRLNTEAAKAVKYGGVPEEEAIKFVTLNPAKSLKIDHRVGSLVRSPGRPRRSRRAGRGALPADRARAHDRSRRGWRRRESSLAASLPRRRGQVGERLRRDRATLHERDRGAGAPGSAGGAAMRHARLTLAIALLGATAASAARAETTAFTHATVHTASGPVIENATIVVVNGKIRSVGTDAPPAGAQIVDCAGKHVWPGFVAPWTALGLVEVGSVRGTDDAAETGTINPNVRSDVEINPDSELLPVARFNGITSAVVVPGMEDRTSGIGGASALIHLDGWTHEDMTIKAPLGLHVYWPAMGISHSFFETRSDEDQKKARDEAIRNIENAFDDARAYVKARAAEGKSGIPRHDQDVRWDAMARALRGEIPVVFHAAALNQIQACLKFADERGLKNVVLADGYDAWRIADELKRRGVAVVLGPAQELPRRSYEAYDQGMTQALRLYQAGVRFCLSDGGGSGNAANARNLPYEAAYASAYGLPRDEALKAVTLYPAQIFGVADKIGSIEPGK</sequence>
<feature type="domain" description="Amidohydrolase-related" evidence="3">
    <location>
        <begin position="1705"/>
        <end position="1926"/>
    </location>
</feature>
<proteinExistence type="predicted"/>
<comment type="caution">
    <text evidence="4">The sequence shown here is derived from an EMBL/GenBank/DDBJ whole genome shotgun (WGS) entry which is preliminary data.</text>
</comment>
<keyword evidence="2" id="KW-0732">Signal</keyword>
<accession>A0A538UAJ4</accession>
<evidence type="ECO:0000256" key="2">
    <source>
        <dbReference type="SAM" id="SignalP"/>
    </source>
</evidence>
<reference evidence="4 5" key="1">
    <citation type="journal article" date="2019" name="Nat. Microbiol.">
        <title>Mediterranean grassland soil C-N compound turnover is dependent on rainfall and depth, and is mediated by genomically divergent microorganisms.</title>
        <authorList>
            <person name="Diamond S."/>
            <person name="Andeer P.F."/>
            <person name="Li Z."/>
            <person name="Crits-Christoph A."/>
            <person name="Burstein D."/>
            <person name="Anantharaman K."/>
            <person name="Lane K.R."/>
            <person name="Thomas B.C."/>
            <person name="Pan C."/>
            <person name="Northen T.R."/>
            <person name="Banfield J.F."/>
        </authorList>
    </citation>
    <scope>NUCLEOTIDE SEQUENCE [LARGE SCALE GENOMIC DNA]</scope>
    <source>
        <strain evidence="4">WS_10</strain>
    </source>
</reference>
<feature type="compositionally biased region" description="Basic residues" evidence="1">
    <location>
        <begin position="1464"/>
        <end position="1473"/>
    </location>
</feature>
<dbReference type="GO" id="GO:0016810">
    <property type="term" value="F:hydrolase activity, acting on carbon-nitrogen (but not peptide) bonds"/>
    <property type="evidence" value="ECO:0007669"/>
    <property type="project" value="InterPro"/>
</dbReference>
<feature type="domain" description="Amidohydrolase-related" evidence="3">
    <location>
        <begin position="368"/>
        <end position="430"/>
    </location>
</feature>
<dbReference type="Gene3D" id="2.30.40.10">
    <property type="entry name" value="Urease, subunit C, domain 1"/>
    <property type="match status" value="2"/>
</dbReference>
<feature type="compositionally biased region" description="Low complexity" evidence="1">
    <location>
        <begin position="644"/>
        <end position="658"/>
    </location>
</feature>
<feature type="domain" description="Amidohydrolase-related" evidence="3">
    <location>
        <begin position="911"/>
        <end position="973"/>
    </location>
</feature>
<evidence type="ECO:0000256" key="1">
    <source>
        <dbReference type="SAM" id="MobiDB-lite"/>
    </source>
</evidence>
<dbReference type="EMBL" id="VBPA01000032">
    <property type="protein sequence ID" value="TMQ72921.1"/>
    <property type="molecule type" value="Genomic_DNA"/>
</dbReference>
<evidence type="ECO:0000313" key="4">
    <source>
        <dbReference type="EMBL" id="TMQ72921.1"/>
    </source>
</evidence>
<dbReference type="InterPro" id="IPR011059">
    <property type="entry name" value="Metal-dep_hydrolase_composite"/>
</dbReference>
<dbReference type="Pfam" id="PF01979">
    <property type="entry name" value="Amidohydro_1"/>
    <property type="match status" value="3"/>
</dbReference>
<dbReference type="InterPro" id="IPR032466">
    <property type="entry name" value="Metal_Hydrolase"/>
</dbReference>
<organism evidence="4 5">
    <name type="scientific">Eiseniibacteriota bacterium</name>
    <dbReference type="NCBI Taxonomy" id="2212470"/>
    <lineage>
        <taxon>Bacteria</taxon>
        <taxon>Candidatus Eiseniibacteriota</taxon>
    </lineage>
</organism>
<feature type="compositionally biased region" description="Basic and acidic residues" evidence="1">
    <location>
        <begin position="1509"/>
        <end position="1527"/>
    </location>
</feature>
<feature type="non-terminal residue" evidence="4">
    <location>
        <position position="1926"/>
    </location>
</feature>
<dbReference type="InterPro" id="IPR006680">
    <property type="entry name" value="Amidohydro-rel"/>
</dbReference>
<dbReference type="PANTHER" id="PTHR43135:SF3">
    <property type="entry name" value="ALPHA-D-RIBOSE 1-METHYLPHOSPHONATE 5-TRIPHOSPHATE DIPHOSPHATASE"/>
    <property type="match status" value="1"/>
</dbReference>
<feature type="region of interest" description="Disordered" evidence="1">
    <location>
        <begin position="1455"/>
        <end position="1536"/>
    </location>
</feature>
<protein>
    <recommendedName>
        <fullName evidence="3">Amidohydrolase-related domain-containing protein</fullName>
    </recommendedName>
</protein>
<dbReference type="Proteomes" id="UP000319836">
    <property type="component" value="Unassembled WGS sequence"/>
</dbReference>
<feature type="region of interest" description="Disordered" evidence="1">
    <location>
        <begin position="643"/>
        <end position="665"/>
    </location>
</feature>
<dbReference type="SUPFAM" id="SSF51338">
    <property type="entry name" value="Composite domain of metallo-dependent hydrolases"/>
    <property type="match status" value="4"/>
</dbReference>
<name>A0A538UAJ4_UNCEI</name>
<evidence type="ECO:0000313" key="5">
    <source>
        <dbReference type="Proteomes" id="UP000319836"/>
    </source>
</evidence>
<feature type="region of interest" description="Disordered" evidence="1">
    <location>
        <begin position="100"/>
        <end position="122"/>
    </location>
</feature>
<gene>
    <name evidence="4" type="ORF">E6K80_01440</name>
</gene>
<dbReference type="Gene3D" id="3.20.20.140">
    <property type="entry name" value="Metal-dependent hydrolases"/>
    <property type="match status" value="4"/>
</dbReference>
<feature type="chain" id="PRO_5022131857" description="Amidohydrolase-related domain-containing protein" evidence="2">
    <location>
        <begin position="30"/>
        <end position="1926"/>
    </location>
</feature>
<dbReference type="PANTHER" id="PTHR43135">
    <property type="entry name" value="ALPHA-D-RIBOSE 1-METHYLPHOSPHONATE 5-TRIPHOSPHATE DIPHOSPHATASE"/>
    <property type="match status" value="1"/>
</dbReference>